<dbReference type="Gene3D" id="3.40.50.720">
    <property type="entry name" value="NAD(P)-binding Rossmann-like Domain"/>
    <property type="match status" value="1"/>
</dbReference>
<keyword evidence="2 4" id="KW-0560">Oxidoreductase</keyword>
<dbReference type="SUPFAM" id="SSF56327">
    <property type="entry name" value="LDH C-terminal domain-like"/>
    <property type="match status" value="1"/>
</dbReference>
<dbReference type="GO" id="GO:0004459">
    <property type="term" value="F:L-lactate dehydrogenase (NAD+) activity"/>
    <property type="evidence" value="ECO:0007669"/>
    <property type="project" value="TreeGrafter"/>
</dbReference>
<keyword evidence="6" id="KW-1185">Reference proteome</keyword>
<name>A0A1W6L9U1_9BURK</name>
<dbReference type="PIRSF" id="PIRSF000102">
    <property type="entry name" value="Lac_mal_DH"/>
    <property type="match status" value="1"/>
</dbReference>
<dbReference type="InterPro" id="IPR036291">
    <property type="entry name" value="NAD(P)-bd_dom_sf"/>
</dbReference>
<sequence>MRQPKILIVGAGVVGGTAALFAAVALPGAEIVIVDIERVRADAQALDLAHATAFWGHDRVRAGEFADARGADIVVITAGVGVKPGQTRLDLVQTNARIACSVVDQVAPLAPDAIYVIATNPCDPLTAVVRARLGCEPGRVISTGTSLDTARLRALLSQRLGVVPSAIHAYVLGEHGESALIHWSGATVAGMPLDTYLQRAGKELGPQSRALLLRSVHEAARQIKEGKDATQYGIASAIGRICQAIVHNSHLILSVGVVQPEVEGVPDVCVSLPMVIDATGAHLVAYPELDAVEREALRQSASVVKEVAVGMTAFGAFPN</sequence>
<evidence type="ECO:0000256" key="1">
    <source>
        <dbReference type="ARBA" id="ARBA00003966"/>
    </source>
</evidence>
<gene>
    <name evidence="5" type="ORF">A4W93_14780</name>
</gene>
<comment type="function">
    <text evidence="1">Catalyzes the reversible oxidation of malate to oxaloacetate.</text>
</comment>
<dbReference type="PANTHER" id="PTHR43128">
    <property type="entry name" value="L-2-HYDROXYCARBOXYLATE DEHYDROGENASE (NAD(P)(+))"/>
    <property type="match status" value="1"/>
</dbReference>
<dbReference type="AlphaFoldDB" id="A0A1W6L9U1"/>
<reference evidence="5 6" key="1">
    <citation type="submission" date="2016-04" db="EMBL/GenBank/DDBJ databases">
        <title>Complete genome sequence of natural rubber-degrading, novel Gram-negative bacterium, Rhizobacter gummiphilus strain NS21.</title>
        <authorList>
            <person name="Tabata M."/>
            <person name="Kasai D."/>
            <person name="Fukuda M."/>
        </authorList>
    </citation>
    <scope>NUCLEOTIDE SEQUENCE [LARGE SCALE GENOMIC DNA]</scope>
    <source>
        <strain evidence="5 6">NS21</strain>
    </source>
</reference>
<organism evidence="5 6">
    <name type="scientific">Piscinibacter gummiphilus</name>
    <dbReference type="NCBI Taxonomy" id="946333"/>
    <lineage>
        <taxon>Bacteria</taxon>
        <taxon>Pseudomonadati</taxon>
        <taxon>Pseudomonadota</taxon>
        <taxon>Betaproteobacteria</taxon>
        <taxon>Burkholderiales</taxon>
        <taxon>Sphaerotilaceae</taxon>
        <taxon>Piscinibacter</taxon>
    </lineage>
</organism>
<evidence type="ECO:0000256" key="4">
    <source>
        <dbReference type="RuleBase" id="RU003369"/>
    </source>
</evidence>
<proteinExistence type="inferred from homology"/>
<dbReference type="InterPro" id="IPR015955">
    <property type="entry name" value="Lactate_DH/Glyco_Ohase_4_C"/>
</dbReference>
<evidence type="ECO:0000313" key="5">
    <source>
        <dbReference type="EMBL" id="ARN21055.1"/>
    </source>
</evidence>
<comment type="similarity">
    <text evidence="4">Belongs to the LDH/MDH superfamily.</text>
</comment>
<dbReference type="Gene3D" id="3.90.110.10">
    <property type="entry name" value="Lactate dehydrogenase/glycoside hydrolase, family 4, C-terminal"/>
    <property type="match status" value="1"/>
</dbReference>
<accession>A0A1W6L9U1</accession>
<dbReference type="KEGG" id="rgu:A4W93_14780"/>
<protein>
    <submittedName>
        <fullName evidence="5">Lactate dehydrogenase</fullName>
    </submittedName>
</protein>
<keyword evidence="3" id="KW-0520">NAD</keyword>
<dbReference type="SUPFAM" id="SSF51735">
    <property type="entry name" value="NAD(P)-binding Rossmann-fold domains"/>
    <property type="match status" value="1"/>
</dbReference>
<evidence type="ECO:0000256" key="2">
    <source>
        <dbReference type="ARBA" id="ARBA00023002"/>
    </source>
</evidence>
<dbReference type="RefSeq" id="WP_085751335.1">
    <property type="nucleotide sequence ID" value="NZ_BSPR01000004.1"/>
</dbReference>
<dbReference type="InterPro" id="IPR001557">
    <property type="entry name" value="L-lactate/malate_DH"/>
</dbReference>
<dbReference type="GO" id="GO:0006089">
    <property type="term" value="P:lactate metabolic process"/>
    <property type="evidence" value="ECO:0007669"/>
    <property type="project" value="TreeGrafter"/>
</dbReference>
<dbReference type="Proteomes" id="UP000193427">
    <property type="component" value="Chromosome"/>
</dbReference>
<dbReference type="STRING" id="946333.A4W93_14780"/>
<dbReference type="EMBL" id="CP015118">
    <property type="protein sequence ID" value="ARN21055.1"/>
    <property type="molecule type" value="Genomic_DNA"/>
</dbReference>
<dbReference type="InterPro" id="IPR022383">
    <property type="entry name" value="Lactate/malate_DH_C"/>
</dbReference>
<dbReference type="OrthoDB" id="9802969at2"/>
<dbReference type="Pfam" id="PF02866">
    <property type="entry name" value="Ldh_1_C"/>
    <property type="match status" value="1"/>
</dbReference>
<dbReference type="Pfam" id="PF00056">
    <property type="entry name" value="Ldh_1_N"/>
    <property type="match status" value="1"/>
</dbReference>
<evidence type="ECO:0000313" key="6">
    <source>
        <dbReference type="Proteomes" id="UP000193427"/>
    </source>
</evidence>
<dbReference type="PRINTS" id="PR00086">
    <property type="entry name" value="LLDHDRGNASE"/>
</dbReference>
<dbReference type="PANTHER" id="PTHR43128:SF16">
    <property type="entry name" value="L-LACTATE DEHYDROGENASE"/>
    <property type="match status" value="1"/>
</dbReference>
<dbReference type="InterPro" id="IPR001236">
    <property type="entry name" value="Lactate/malate_DH_N"/>
</dbReference>
<evidence type="ECO:0000256" key="3">
    <source>
        <dbReference type="ARBA" id="ARBA00023027"/>
    </source>
</evidence>